<protein>
    <submittedName>
        <fullName evidence="1">CTB family bacteriocin</fullName>
    </submittedName>
</protein>
<dbReference type="RefSeq" id="WP_193922457.1">
    <property type="nucleotide sequence ID" value="NZ_JADEXS020000001.1"/>
</dbReference>
<comment type="caution">
    <text evidence="1">The sequence shown here is derived from an EMBL/GenBank/DDBJ whole genome shotgun (WGS) entry which is preliminary data.</text>
</comment>
<organism evidence="1 2">
    <name type="scientific">Desmonostoc muscorum LEGE 12446</name>
    <dbReference type="NCBI Taxonomy" id="1828758"/>
    <lineage>
        <taxon>Bacteria</taxon>
        <taxon>Bacillati</taxon>
        <taxon>Cyanobacteriota</taxon>
        <taxon>Cyanophyceae</taxon>
        <taxon>Nostocales</taxon>
        <taxon>Nostocaceae</taxon>
        <taxon>Desmonostoc</taxon>
    </lineage>
</organism>
<sequence>MSNSINAFELLINLSDEQQELLSGGTDNQIDATNFANRLASLDGATESGPDGSTASSAGTLEQVTTAGVAQLTLGAVPSGFPGLTLTNAYI</sequence>
<dbReference type="AlphaFoldDB" id="A0A8J7A4F1"/>
<proteinExistence type="predicted"/>
<dbReference type="NCBIfam" id="NF038167">
    <property type="entry name" value="cyan_ocin_like"/>
    <property type="match status" value="1"/>
</dbReference>
<dbReference type="EMBL" id="JADEXS010000650">
    <property type="protein sequence ID" value="MBE9026635.1"/>
    <property type="molecule type" value="Genomic_DNA"/>
</dbReference>
<gene>
    <name evidence="1" type="ORF">IQ276_30720</name>
</gene>
<dbReference type="Proteomes" id="UP000622533">
    <property type="component" value="Unassembled WGS sequence"/>
</dbReference>
<dbReference type="InterPro" id="IPR049891">
    <property type="entry name" value="CTB"/>
</dbReference>
<evidence type="ECO:0000313" key="1">
    <source>
        <dbReference type="EMBL" id="MBE9026635.1"/>
    </source>
</evidence>
<accession>A0A8J7A4F1</accession>
<evidence type="ECO:0000313" key="2">
    <source>
        <dbReference type="Proteomes" id="UP000622533"/>
    </source>
</evidence>
<name>A0A8J7A4F1_DESMC</name>
<reference evidence="1" key="1">
    <citation type="submission" date="2020-10" db="EMBL/GenBank/DDBJ databases">
        <authorList>
            <person name="Castelo-Branco R."/>
            <person name="Eusebio N."/>
            <person name="Adriana R."/>
            <person name="Vieira A."/>
            <person name="Brugerolle De Fraissinette N."/>
            <person name="Rezende De Castro R."/>
            <person name="Schneider M.P."/>
            <person name="Vasconcelos V."/>
            <person name="Leao P.N."/>
        </authorList>
    </citation>
    <scope>NUCLEOTIDE SEQUENCE</scope>
    <source>
        <strain evidence="1">LEGE 12446</strain>
    </source>
</reference>
<keyword evidence="2" id="KW-1185">Reference proteome</keyword>